<dbReference type="AlphaFoldDB" id="A0AAN8DV60"/>
<dbReference type="GO" id="GO:0005634">
    <property type="term" value="C:nucleus"/>
    <property type="evidence" value="ECO:0007669"/>
    <property type="project" value="TreeGrafter"/>
</dbReference>
<feature type="compositionally biased region" description="Low complexity" evidence="1">
    <location>
        <begin position="223"/>
        <end position="303"/>
    </location>
</feature>
<feature type="compositionally biased region" description="Acidic residues" evidence="1">
    <location>
        <begin position="356"/>
        <end position="371"/>
    </location>
</feature>
<dbReference type="Proteomes" id="UP001331515">
    <property type="component" value="Unassembled WGS sequence"/>
</dbReference>
<evidence type="ECO:0000313" key="4">
    <source>
        <dbReference type="Proteomes" id="UP001331515"/>
    </source>
</evidence>
<sequence length="548" mass="59705">MSGFDLLPVDGGSGEPIHLPPGETVLGRGPLLGVSDKRVSRLHGLLENLNGQLRLKPTHLNPCFVQSLLSDDPRPLQRDVWLPLQDGDVFSLMPGQFIYRVVAVGGGDRTPRNSQMFEEAEKEEEEERLVSPEPDVEPPPAVGQSLPQEEATPAAPSEQRDADKRSLTKGDSAQPEEEEDKQNVLSPSVTRTRVLPAWMMAAAAASQSASSSYIPKALKRSKGSSTSTKGPSTSTEGPSTSTKGPSTSTKGPSTSTKGPSTSTKGPSTSTEGPSTSSEGPSTSTEGPSTSTKPAKQATPTKTSSSEEELSEEELPKKRRRKMSDEQQDATQSKTDVPSEQPSGRLQSESNRSGISDESDGFPTEEDEEEEGGAGTSAANTETQTSKISQSEDEEKKIKNGRQQTKRADARLRTPCPYGKNCYRKNPMHFQESSHPGDTDYEEEEEDETQEEDLPECPFGTDCYRKNPLHRKEYKHTKKPARSTRTVHKKVGGDDDDDEGDEYDDSFIDDDSEDAGDDSDYTPPVSDDSGKEDIEELQKEAKTFMKTRK</sequence>
<feature type="compositionally biased region" description="Basic residues" evidence="1">
    <location>
        <begin position="466"/>
        <end position="489"/>
    </location>
</feature>
<dbReference type="GO" id="GO:0035861">
    <property type="term" value="C:site of double-strand break"/>
    <property type="evidence" value="ECO:0007669"/>
    <property type="project" value="TreeGrafter"/>
</dbReference>
<dbReference type="InterPro" id="IPR039253">
    <property type="entry name" value="APLF"/>
</dbReference>
<protein>
    <recommendedName>
        <fullName evidence="2">PBZ-type domain-containing protein</fullName>
    </recommendedName>
</protein>
<feature type="domain" description="PBZ-type" evidence="2">
    <location>
        <begin position="412"/>
        <end position="437"/>
    </location>
</feature>
<dbReference type="InterPro" id="IPR019406">
    <property type="entry name" value="APLF_PBZ"/>
</dbReference>
<feature type="domain" description="PBZ-type" evidence="2">
    <location>
        <begin position="454"/>
        <end position="478"/>
    </location>
</feature>
<dbReference type="GO" id="GO:0003906">
    <property type="term" value="F:DNA-(apurinic or apyrimidinic site) endonuclease activity"/>
    <property type="evidence" value="ECO:0007669"/>
    <property type="project" value="InterPro"/>
</dbReference>
<feature type="compositionally biased region" description="Low complexity" evidence="1">
    <location>
        <begin position="202"/>
        <end position="212"/>
    </location>
</feature>
<feature type="region of interest" description="Disordered" evidence="1">
    <location>
        <begin position="108"/>
        <end position="189"/>
    </location>
</feature>
<dbReference type="Pfam" id="PF10283">
    <property type="entry name" value="zf-CCHH"/>
    <property type="match status" value="2"/>
</dbReference>
<proteinExistence type="predicted"/>
<dbReference type="InterPro" id="IPR008984">
    <property type="entry name" value="SMAD_FHA_dom_sf"/>
</dbReference>
<name>A0AAN8DV60_CHAGU</name>
<feature type="compositionally biased region" description="Acidic residues" evidence="1">
    <location>
        <begin position="438"/>
        <end position="454"/>
    </location>
</feature>
<feature type="compositionally biased region" description="Acidic residues" evidence="1">
    <location>
        <begin position="118"/>
        <end position="127"/>
    </location>
</feature>
<dbReference type="GO" id="GO:0008408">
    <property type="term" value="F:3'-5' exonuclease activity"/>
    <property type="evidence" value="ECO:0007669"/>
    <property type="project" value="InterPro"/>
</dbReference>
<dbReference type="SUPFAM" id="SSF49879">
    <property type="entry name" value="SMAD/FHA domain"/>
    <property type="match status" value="1"/>
</dbReference>
<dbReference type="FunFam" id="2.60.200.20:FF:000061">
    <property type="entry name" value="Zgc:165656 protein"/>
    <property type="match status" value="1"/>
</dbReference>
<feature type="compositionally biased region" description="Acidic residues" evidence="1">
    <location>
        <begin position="493"/>
        <end position="519"/>
    </location>
</feature>
<feature type="compositionally biased region" description="Basic and acidic residues" evidence="1">
    <location>
        <begin position="527"/>
        <end position="542"/>
    </location>
</feature>
<organism evidence="3 4">
    <name type="scientific">Champsocephalus gunnari</name>
    <name type="common">Mackerel icefish</name>
    <dbReference type="NCBI Taxonomy" id="52237"/>
    <lineage>
        <taxon>Eukaryota</taxon>
        <taxon>Metazoa</taxon>
        <taxon>Chordata</taxon>
        <taxon>Craniata</taxon>
        <taxon>Vertebrata</taxon>
        <taxon>Euteleostomi</taxon>
        <taxon>Actinopterygii</taxon>
        <taxon>Neopterygii</taxon>
        <taxon>Teleostei</taxon>
        <taxon>Neoteleostei</taxon>
        <taxon>Acanthomorphata</taxon>
        <taxon>Eupercaria</taxon>
        <taxon>Perciformes</taxon>
        <taxon>Notothenioidei</taxon>
        <taxon>Channichthyidae</taxon>
        <taxon>Champsocephalus</taxon>
    </lineage>
</organism>
<feature type="compositionally biased region" description="Basic and acidic residues" evidence="1">
    <location>
        <begin position="158"/>
        <end position="168"/>
    </location>
</feature>
<evidence type="ECO:0000259" key="2">
    <source>
        <dbReference type="Pfam" id="PF10283"/>
    </source>
</evidence>
<dbReference type="PANTHER" id="PTHR21315">
    <property type="entry name" value="APRATAXIN AND PNK-LIKE FACTOR-RELATED"/>
    <property type="match status" value="1"/>
</dbReference>
<dbReference type="GO" id="GO:0006302">
    <property type="term" value="P:double-strand break repair"/>
    <property type="evidence" value="ECO:0007669"/>
    <property type="project" value="InterPro"/>
</dbReference>
<gene>
    <name evidence="3" type="ORF">CgunFtcFv8_021644</name>
</gene>
<feature type="compositionally biased region" description="Polar residues" evidence="1">
    <location>
        <begin position="328"/>
        <end position="355"/>
    </location>
</feature>
<dbReference type="EMBL" id="JAURVH010001519">
    <property type="protein sequence ID" value="KAK5926040.1"/>
    <property type="molecule type" value="Genomic_DNA"/>
</dbReference>
<reference evidence="3 4" key="1">
    <citation type="journal article" date="2023" name="Mol. Biol. Evol.">
        <title>Genomics of Secondarily Temperate Adaptation in the Only Non-Antarctic Icefish.</title>
        <authorList>
            <person name="Rivera-Colon A.G."/>
            <person name="Rayamajhi N."/>
            <person name="Minhas B.F."/>
            <person name="Madrigal G."/>
            <person name="Bilyk K.T."/>
            <person name="Yoon V."/>
            <person name="Hune M."/>
            <person name="Gregory S."/>
            <person name="Cheng C.H.C."/>
            <person name="Catchen J.M."/>
        </authorList>
    </citation>
    <scope>NUCLEOTIDE SEQUENCE [LARGE SCALE GENOMIC DNA]</scope>
    <source>
        <tissue evidence="3">White muscle</tissue>
    </source>
</reference>
<keyword evidence="4" id="KW-1185">Reference proteome</keyword>
<dbReference type="PANTHER" id="PTHR21315:SF2">
    <property type="entry name" value="APRATAXIN AND PNK-LIKE FACTOR"/>
    <property type="match status" value="1"/>
</dbReference>
<feature type="region of interest" description="Disordered" evidence="1">
    <location>
        <begin position="202"/>
        <end position="548"/>
    </location>
</feature>
<evidence type="ECO:0000256" key="1">
    <source>
        <dbReference type="SAM" id="MobiDB-lite"/>
    </source>
</evidence>
<comment type="caution">
    <text evidence="3">The sequence shown here is derived from an EMBL/GenBank/DDBJ whole genome shotgun (WGS) entry which is preliminary data.</text>
</comment>
<accession>A0AAN8DV60</accession>
<evidence type="ECO:0000313" key="3">
    <source>
        <dbReference type="EMBL" id="KAK5926040.1"/>
    </source>
</evidence>
<dbReference type="Gene3D" id="2.60.200.20">
    <property type="match status" value="1"/>
</dbReference>